<dbReference type="Proteomes" id="UP000816034">
    <property type="component" value="Unassembled WGS sequence"/>
</dbReference>
<sequence>MSKGKTDGLGTFGMRWKETDPSLIVNNDRIWRNAIKTENAIRNSWTANFDFLVDENRLRLEKMANELTNEKLQKQNYNYSSTDQLTVATVRRAINSDEILPKPPHLENKKPGTPKKSKMESYYQYTLPPQKLNPSELDPLDIKKNISKLEETEKLCYSLTPTTTIHSADLYNKKELKPSSKDQKKHRRSDREGATKDDFDASFKTMLSRKNEGRAKEDLSLLSNSEYGSLPTLETFGNHYTKYGRKKFVLN</sequence>
<dbReference type="EMBL" id="PYSW02000034">
    <property type="protein sequence ID" value="KAG2378296.1"/>
    <property type="molecule type" value="Genomic_DNA"/>
</dbReference>
<proteinExistence type="predicted"/>
<reference evidence="2 3" key="1">
    <citation type="journal article" date="2018" name="BMC Genomics">
        <title>The genome of Naegleria lovaniensis, the basis for a comparative approach to unravel pathogenicity factors of the human pathogenic amoeba N. fowleri.</title>
        <authorList>
            <person name="Liechti N."/>
            <person name="Schurch N."/>
            <person name="Bruggmann R."/>
            <person name="Wittwer M."/>
        </authorList>
    </citation>
    <scope>NUCLEOTIDE SEQUENCE [LARGE SCALE GENOMIC DNA]</scope>
    <source>
        <strain evidence="2 3">ATCC 30569</strain>
    </source>
</reference>
<dbReference type="AlphaFoldDB" id="A0AA88KHL3"/>
<evidence type="ECO:0000256" key="1">
    <source>
        <dbReference type="SAM" id="MobiDB-lite"/>
    </source>
</evidence>
<dbReference type="GeneID" id="68100893"/>
<comment type="caution">
    <text evidence="2">The sequence shown here is derived from an EMBL/GenBank/DDBJ whole genome shotgun (WGS) entry which is preliminary data.</text>
</comment>
<feature type="region of interest" description="Disordered" evidence="1">
    <location>
        <begin position="170"/>
        <end position="202"/>
    </location>
</feature>
<accession>A0AA88KHL3</accession>
<name>A0AA88KHL3_NAELO</name>
<gene>
    <name evidence="2" type="ORF">C9374_008439</name>
</gene>
<feature type="compositionally biased region" description="Basic and acidic residues" evidence="1">
    <location>
        <begin position="189"/>
        <end position="201"/>
    </location>
</feature>
<dbReference type="RefSeq" id="XP_044545558.1">
    <property type="nucleotide sequence ID" value="XM_044698515.1"/>
</dbReference>
<organism evidence="2 3">
    <name type="scientific">Naegleria lovaniensis</name>
    <name type="common">Amoeba</name>
    <dbReference type="NCBI Taxonomy" id="51637"/>
    <lineage>
        <taxon>Eukaryota</taxon>
        <taxon>Discoba</taxon>
        <taxon>Heterolobosea</taxon>
        <taxon>Tetramitia</taxon>
        <taxon>Eutetramitia</taxon>
        <taxon>Vahlkampfiidae</taxon>
        <taxon>Naegleria</taxon>
    </lineage>
</organism>
<keyword evidence="3" id="KW-1185">Reference proteome</keyword>
<protein>
    <submittedName>
        <fullName evidence="2">Uncharacterized protein</fullName>
    </submittedName>
</protein>
<evidence type="ECO:0000313" key="2">
    <source>
        <dbReference type="EMBL" id="KAG2378296.1"/>
    </source>
</evidence>
<feature type="region of interest" description="Disordered" evidence="1">
    <location>
        <begin position="99"/>
        <end position="119"/>
    </location>
</feature>
<feature type="compositionally biased region" description="Basic and acidic residues" evidence="1">
    <location>
        <begin position="171"/>
        <end position="182"/>
    </location>
</feature>
<evidence type="ECO:0000313" key="3">
    <source>
        <dbReference type="Proteomes" id="UP000816034"/>
    </source>
</evidence>